<evidence type="ECO:0000313" key="1">
    <source>
        <dbReference type="EMBL" id="GEM50767.1"/>
    </source>
</evidence>
<gene>
    <name evidence="1" type="ORF">EB1_05570</name>
</gene>
<dbReference type="EMBL" id="BJXC01000002">
    <property type="protein sequence ID" value="GEM50767.1"/>
    <property type="molecule type" value="Genomic_DNA"/>
</dbReference>
<dbReference type="GeneID" id="84651632"/>
<reference evidence="1 2" key="1">
    <citation type="submission" date="2019-07" db="EMBL/GenBank/DDBJ databases">
        <title>Whole genome shotgun sequence of Empedobacter brevis NBRC 14943.</title>
        <authorList>
            <person name="Hosoyama A."/>
            <person name="Uohara A."/>
            <person name="Ohji S."/>
            <person name="Ichikawa N."/>
        </authorList>
    </citation>
    <scope>NUCLEOTIDE SEQUENCE [LARGE SCALE GENOMIC DNA]</scope>
    <source>
        <strain evidence="1 2">NBRC 14943</strain>
    </source>
</reference>
<sequence>MHTTQFIEQFNQAFNENGRKLIQEFFISFSRFEYALKASDFINGNDRITRNWDAYVVSISSIFDPTKNEILQESVNYLIENPPKIQAINENGIIWSDRNLDQSTPIVNKLRLHISDVRNNLFHGGKFNGTFSPENSRNYKLLQSCLIILNEWIEISPNIKNNFSQPIE</sequence>
<proteinExistence type="predicted"/>
<protein>
    <submittedName>
        <fullName evidence="1">Uncharacterized protein</fullName>
    </submittedName>
</protein>
<accession>A0A511NDT8</accession>
<dbReference type="AlphaFoldDB" id="A0A511NDT8"/>
<keyword evidence="2" id="KW-1185">Reference proteome</keyword>
<name>A0A511NDT8_9FLAO</name>
<dbReference type="Proteomes" id="UP000321245">
    <property type="component" value="Unassembled WGS sequence"/>
</dbReference>
<organism evidence="1 2">
    <name type="scientific">Empedobacter brevis NBRC 14943 = ATCC 43319</name>
    <dbReference type="NCBI Taxonomy" id="1218108"/>
    <lineage>
        <taxon>Bacteria</taxon>
        <taxon>Pseudomonadati</taxon>
        <taxon>Bacteroidota</taxon>
        <taxon>Flavobacteriia</taxon>
        <taxon>Flavobacteriales</taxon>
        <taxon>Weeksellaceae</taxon>
        <taxon>Empedobacter</taxon>
    </lineage>
</organism>
<dbReference type="OrthoDB" id="1442157at2"/>
<evidence type="ECO:0000313" key="2">
    <source>
        <dbReference type="Proteomes" id="UP000321245"/>
    </source>
</evidence>
<comment type="caution">
    <text evidence="1">The sequence shown here is derived from an EMBL/GenBank/DDBJ whole genome shotgun (WGS) entry which is preliminary data.</text>
</comment>
<dbReference type="RefSeq" id="WP_019973949.1">
    <property type="nucleotide sequence ID" value="NZ_BJXC01000002.1"/>
</dbReference>